<evidence type="ECO:0000313" key="3">
    <source>
        <dbReference type="EMBL" id="SUI41345.1"/>
    </source>
</evidence>
<keyword evidence="1" id="KW-0802">TPR repeat</keyword>
<feature type="signal peptide" evidence="2">
    <location>
        <begin position="1"/>
        <end position="24"/>
    </location>
</feature>
<gene>
    <name evidence="3" type="primary">bcsC_2</name>
    <name evidence="3" type="ORF">NCTC10211_00943</name>
</gene>
<reference evidence="3 4" key="1">
    <citation type="submission" date="2018-06" db="EMBL/GenBank/DDBJ databases">
        <authorList>
            <consortium name="Pathogen Informatics"/>
            <person name="Doyle S."/>
        </authorList>
    </citation>
    <scope>NUCLEOTIDE SEQUENCE [LARGE SCALE GENOMIC DNA]</scope>
    <source>
        <strain evidence="3 4">NCTC10211</strain>
    </source>
</reference>
<dbReference type="AlphaFoldDB" id="A0A379Y887"/>
<dbReference type="Pfam" id="PF13432">
    <property type="entry name" value="TPR_16"/>
    <property type="match status" value="1"/>
</dbReference>
<organism evidence="3 4">
    <name type="scientific">Serratia marcescens</name>
    <dbReference type="NCBI Taxonomy" id="615"/>
    <lineage>
        <taxon>Bacteria</taxon>
        <taxon>Pseudomonadati</taxon>
        <taxon>Pseudomonadota</taxon>
        <taxon>Gammaproteobacteria</taxon>
        <taxon>Enterobacterales</taxon>
        <taxon>Yersiniaceae</taxon>
        <taxon>Serratia</taxon>
    </lineage>
</organism>
<feature type="chain" id="PRO_5016747353" evidence="2">
    <location>
        <begin position="25"/>
        <end position="466"/>
    </location>
</feature>
<evidence type="ECO:0000313" key="4">
    <source>
        <dbReference type="Proteomes" id="UP000254765"/>
    </source>
</evidence>
<accession>A0A379Y887</accession>
<name>A0A379Y887_SERMA</name>
<dbReference type="Pfam" id="PF14559">
    <property type="entry name" value="TPR_19"/>
    <property type="match status" value="1"/>
</dbReference>
<evidence type="ECO:0000256" key="2">
    <source>
        <dbReference type="SAM" id="SignalP"/>
    </source>
</evidence>
<dbReference type="PANTHER" id="PTHR12558">
    <property type="entry name" value="CELL DIVISION CYCLE 16,23,27"/>
    <property type="match status" value="1"/>
</dbReference>
<protein>
    <submittedName>
        <fullName evidence="3">Cellulose synthase operon protein C</fullName>
    </submittedName>
</protein>
<dbReference type="Proteomes" id="UP000254765">
    <property type="component" value="Unassembled WGS sequence"/>
</dbReference>
<dbReference type="SUPFAM" id="SSF48452">
    <property type="entry name" value="TPR-like"/>
    <property type="match status" value="1"/>
</dbReference>
<sequence>MHNFKINWLNLIPLSLAMLPQARAAEAVAPEQWLLEQVRIGEAGNKDDLVRQSLYRLELMDPNNPDVIAARMRLALRQGNMALAQQQLDKLKTLAPQSSAYRQAQMNMLLTQPETRQKLQQARLMATAGRLPEAKAQYDALFHGEPPTLDLAVEYWRLVARLPGQEAKALKQLQALDQQYSGNVALRMSLARMLFSQNQDAQAYELLQKIAADPAGRGDAADLWLDKVKAMPVSAQSVAALNRFLGVFDTGDQATRAREELARQQKLLADPAYQARVRGLAQVDKGGSRAAIPELQKALAAAPNDAEVLGALGQAYSRAGNRPQALKLFRQALAADKSGYGSGKWQSLIKSTGYWLAIDEGDKALKAGNLALARQKYQQARQLDDSDGDAFIGLGDVAVASKDDAAAEGFYQQALRRDPGNGSALRGLVNIYQRQSPEKRWPTSTACRAANRPSCAAPSTDCGSIC</sequence>
<dbReference type="InterPro" id="IPR011990">
    <property type="entry name" value="TPR-like_helical_dom_sf"/>
</dbReference>
<feature type="repeat" description="TPR" evidence="1">
    <location>
        <begin position="306"/>
        <end position="339"/>
    </location>
</feature>
<evidence type="ECO:0000256" key="1">
    <source>
        <dbReference type="PROSITE-ProRule" id="PRU00339"/>
    </source>
</evidence>
<dbReference type="PROSITE" id="PS50005">
    <property type="entry name" value="TPR"/>
    <property type="match status" value="2"/>
</dbReference>
<keyword evidence="2" id="KW-0732">Signal</keyword>
<dbReference type="EMBL" id="UGYK01000002">
    <property type="protein sequence ID" value="SUI41345.1"/>
    <property type="molecule type" value="Genomic_DNA"/>
</dbReference>
<dbReference type="PANTHER" id="PTHR12558:SF13">
    <property type="entry name" value="CELL DIVISION CYCLE PROTEIN 27 HOMOLOG"/>
    <property type="match status" value="1"/>
</dbReference>
<dbReference type="SMART" id="SM00028">
    <property type="entry name" value="TPR"/>
    <property type="match status" value="4"/>
</dbReference>
<dbReference type="InterPro" id="IPR019734">
    <property type="entry name" value="TPR_rpt"/>
</dbReference>
<feature type="repeat" description="TPR" evidence="1">
    <location>
        <begin position="388"/>
        <end position="421"/>
    </location>
</feature>
<dbReference type="SUPFAM" id="SSF81901">
    <property type="entry name" value="HCP-like"/>
    <property type="match status" value="1"/>
</dbReference>
<proteinExistence type="predicted"/>
<dbReference type="Gene3D" id="1.25.40.10">
    <property type="entry name" value="Tetratricopeptide repeat domain"/>
    <property type="match status" value="3"/>
</dbReference>